<dbReference type="Proteomes" id="UP000821866">
    <property type="component" value="Chromosome 3"/>
</dbReference>
<feature type="region of interest" description="Disordered" evidence="1">
    <location>
        <begin position="146"/>
        <end position="241"/>
    </location>
</feature>
<dbReference type="VEuPathDB" id="VectorBase:LOC119163565"/>
<comment type="caution">
    <text evidence="2">The sequence shown here is derived from an EMBL/GenBank/DDBJ whole genome shotgun (WGS) entry which is preliminary data.</text>
</comment>
<reference evidence="2" key="2">
    <citation type="submission" date="2021-09" db="EMBL/GenBank/DDBJ databases">
        <authorList>
            <person name="Jia N."/>
            <person name="Wang J."/>
            <person name="Shi W."/>
            <person name="Du L."/>
            <person name="Sun Y."/>
            <person name="Zhan W."/>
            <person name="Jiang J."/>
            <person name="Wang Q."/>
            <person name="Zhang B."/>
            <person name="Ji P."/>
            <person name="Sakyi L.B."/>
            <person name="Cui X."/>
            <person name="Yuan T."/>
            <person name="Jiang B."/>
            <person name="Yang W."/>
            <person name="Lam T.T.-Y."/>
            <person name="Chang Q."/>
            <person name="Ding S."/>
            <person name="Wang X."/>
            <person name="Zhu J."/>
            <person name="Ruan X."/>
            <person name="Zhao L."/>
            <person name="Wei J."/>
            <person name="Que T."/>
            <person name="Du C."/>
            <person name="Cheng J."/>
            <person name="Dai P."/>
            <person name="Han X."/>
            <person name="Huang E."/>
            <person name="Gao Y."/>
            <person name="Liu J."/>
            <person name="Shao H."/>
            <person name="Ye R."/>
            <person name="Li L."/>
            <person name="Wei W."/>
            <person name="Wang X."/>
            <person name="Wang C."/>
            <person name="Huo Q."/>
            <person name="Li W."/>
            <person name="Guo W."/>
            <person name="Chen H."/>
            <person name="Chen S."/>
            <person name="Zhou L."/>
            <person name="Zhou L."/>
            <person name="Ni X."/>
            <person name="Tian J."/>
            <person name="Zhou Y."/>
            <person name="Sheng Y."/>
            <person name="Liu T."/>
            <person name="Pan Y."/>
            <person name="Xia L."/>
            <person name="Li J."/>
            <person name="Zhao F."/>
            <person name="Cao W."/>
        </authorList>
    </citation>
    <scope>NUCLEOTIDE SEQUENCE</scope>
    <source>
        <strain evidence="2">Rmic-2018</strain>
        <tissue evidence="2">Larvae</tissue>
    </source>
</reference>
<gene>
    <name evidence="2" type="ORF">HPB51_006462</name>
</gene>
<sequence>MTEVRDMDGFYKSAWVLQLQHAHHQLYMEEIKAQVLYKPPDRFSIMSAFEDADDHFAGHKSRRSSLRYKTLDDELKVLSTENSPISQSAMKDAKTVRNAQRQLSDKHDQDTICFEKTSDRKIPLVETGGHALSSSGIHRCDIVPEHSEHSTSGAETMPDTRPCSPKETDKPQLARQVCSQESDMQSNSSFQASKSASQKGVVVKKEEGTMTSPNPYHTTPSDAQQTHSTDLTTEDSTCTPRMHRCSCSVPKTDKTCQIQPEVTDAATWYDEKIVPDQLQAGDHASVHITADDEQL</sequence>
<proteinExistence type="predicted"/>
<evidence type="ECO:0000313" key="2">
    <source>
        <dbReference type="EMBL" id="KAH8030030.1"/>
    </source>
</evidence>
<accession>A0A9J6E6T5</accession>
<keyword evidence="3" id="KW-1185">Reference proteome</keyword>
<protein>
    <submittedName>
        <fullName evidence="2">Uncharacterized protein</fullName>
    </submittedName>
</protein>
<dbReference type="AlphaFoldDB" id="A0A9J6E6T5"/>
<reference evidence="2" key="1">
    <citation type="journal article" date="2020" name="Cell">
        <title>Large-Scale Comparative Analyses of Tick Genomes Elucidate Their Genetic Diversity and Vector Capacities.</title>
        <authorList>
            <consortium name="Tick Genome and Microbiome Consortium (TIGMIC)"/>
            <person name="Jia N."/>
            <person name="Wang J."/>
            <person name="Shi W."/>
            <person name="Du L."/>
            <person name="Sun Y."/>
            <person name="Zhan W."/>
            <person name="Jiang J.F."/>
            <person name="Wang Q."/>
            <person name="Zhang B."/>
            <person name="Ji P."/>
            <person name="Bell-Sakyi L."/>
            <person name="Cui X.M."/>
            <person name="Yuan T.T."/>
            <person name="Jiang B.G."/>
            <person name="Yang W.F."/>
            <person name="Lam T.T."/>
            <person name="Chang Q.C."/>
            <person name="Ding S.J."/>
            <person name="Wang X.J."/>
            <person name="Zhu J.G."/>
            <person name="Ruan X.D."/>
            <person name="Zhao L."/>
            <person name="Wei J.T."/>
            <person name="Ye R.Z."/>
            <person name="Que T.C."/>
            <person name="Du C.H."/>
            <person name="Zhou Y.H."/>
            <person name="Cheng J.X."/>
            <person name="Dai P.F."/>
            <person name="Guo W.B."/>
            <person name="Han X.H."/>
            <person name="Huang E.J."/>
            <person name="Li L.F."/>
            <person name="Wei W."/>
            <person name="Gao Y.C."/>
            <person name="Liu J.Z."/>
            <person name="Shao H.Z."/>
            <person name="Wang X."/>
            <person name="Wang C.C."/>
            <person name="Yang T.C."/>
            <person name="Huo Q.B."/>
            <person name="Li W."/>
            <person name="Chen H.Y."/>
            <person name="Chen S.E."/>
            <person name="Zhou L.G."/>
            <person name="Ni X.B."/>
            <person name="Tian J.H."/>
            <person name="Sheng Y."/>
            <person name="Liu T."/>
            <person name="Pan Y.S."/>
            <person name="Xia L.Y."/>
            <person name="Li J."/>
            <person name="Zhao F."/>
            <person name="Cao W.C."/>
        </authorList>
    </citation>
    <scope>NUCLEOTIDE SEQUENCE</scope>
    <source>
        <strain evidence="2">Rmic-2018</strain>
    </source>
</reference>
<feature type="compositionally biased region" description="Polar residues" evidence="1">
    <location>
        <begin position="209"/>
        <end position="239"/>
    </location>
</feature>
<evidence type="ECO:0000256" key="1">
    <source>
        <dbReference type="SAM" id="MobiDB-lite"/>
    </source>
</evidence>
<name>A0A9J6E6T5_RHIMP</name>
<feature type="compositionally biased region" description="Low complexity" evidence="1">
    <location>
        <begin position="185"/>
        <end position="199"/>
    </location>
</feature>
<dbReference type="EMBL" id="JABSTU010000005">
    <property type="protein sequence ID" value="KAH8030030.1"/>
    <property type="molecule type" value="Genomic_DNA"/>
</dbReference>
<organism evidence="2 3">
    <name type="scientific">Rhipicephalus microplus</name>
    <name type="common">Cattle tick</name>
    <name type="synonym">Boophilus microplus</name>
    <dbReference type="NCBI Taxonomy" id="6941"/>
    <lineage>
        <taxon>Eukaryota</taxon>
        <taxon>Metazoa</taxon>
        <taxon>Ecdysozoa</taxon>
        <taxon>Arthropoda</taxon>
        <taxon>Chelicerata</taxon>
        <taxon>Arachnida</taxon>
        <taxon>Acari</taxon>
        <taxon>Parasitiformes</taxon>
        <taxon>Ixodida</taxon>
        <taxon>Ixodoidea</taxon>
        <taxon>Ixodidae</taxon>
        <taxon>Rhipicephalinae</taxon>
        <taxon>Rhipicephalus</taxon>
        <taxon>Boophilus</taxon>
    </lineage>
</organism>
<evidence type="ECO:0000313" key="3">
    <source>
        <dbReference type="Proteomes" id="UP000821866"/>
    </source>
</evidence>